<dbReference type="AlphaFoldDB" id="A0A240UPL7"/>
<keyword evidence="2" id="KW-0238">DNA-binding</keyword>
<dbReference type="PANTHER" id="PTHR30136">
    <property type="entry name" value="HELIX-TURN-HELIX TRANSCRIPTIONAL REGULATOR, ICLR FAMILY"/>
    <property type="match status" value="1"/>
</dbReference>
<dbReference type="Gene3D" id="1.10.10.10">
    <property type="entry name" value="Winged helix-like DNA-binding domain superfamily/Winged helix DNA-binding domain"/>
    <property type="match status" value="1"/>
</dbReference>
<evidence type="ECO:0000256" key="3">
    <source>
        <dbReference type="ARBA" id="ARBA00023163"/>
    </source>
</evidence>
<dbReference type="Pfam" id="PF09339">
    <property type="entry name" value="HTH_IclR"/>
    <property type="match status" value="1"/>
</dbReference>
<keyword evidence="1" id="KW-0805">Transcription regulation</keyword>
<keyword evidence="5" id="KW-1185">Reference proteome</keyword>
<evidence type="ECO:0000256" key="1">
    <source>
        <dbReference type="ARBA" id="ARBA00023015"/>
    </source>
</evidence>
<dbReference type="CDD" id="cd00090">
    <property type="entry name" value="HTH_ARSR"/>
    <property type="match status" value="1"/>
</dbReference>
<dbReference type="InterPro" id="IPR005471">
    <property type="entry name" value="Tscrpt_reg_IclR_N"/>
</dbReference>
<sequence>MSESPTTPNAPAASSAKRARGVDRVIDLCTQLHRHKAPMTPRELVEATGAPRSSVYELVSILSEAGWLEVDRDGRIFFGRAMHLFGLDYARHNDLISRARGVLRQLAAEFNETSQFCMLEGNKYTVVLDDNGTRPFRISADTGVRIPIPWTASGRVLLGDMTFEAINDFIPPEDFILPDGREIVREDFLTEIDRAREQGYAITEGLADSFACCLAVPVLDQGGHAHATLCFTIGRDAPQARRDELLDALKQAARTLYGH</sequence>
<protein>
    <submittedName>
        <fullName evidence="4">IclR family transcriptional regulator</fullName>
    </submittedName>
</protein>
<keyword evidence="3" id="KW-0804">Transcription</keyword>
<dbReference type="GO" id="GO:0003677">
    <property type="term" value="F:DNA binding"/>
    <property type="evidence" value="ECO:0007669"/>
    <property type="project" value="UniProtKB-KW"/>
</dbReference>
<dbReference type="InterPro" id="IPR014757">
    <property type="entry name" value="Tscrpt_reg_IclR_C"/>
</dbReference>
<dbReference type="InterPro" id="IPR036388">
    <property type="entry name" value="WH-like_DNA-bd_sf"/>
</dbReference>
<dbReference type="Gene3D" id="3.30.450.40">
    <property type="match status" value="1"/>
</dbReference>
<dbReference type="EMBL" id="CP021358">
    <property type="protein sequence ID" value="ART62982.1"/>
    <property type="molecule type" value="Genomic_DNA"/>
</dbReference>
<dbReference type="PROSITE" id="PS51078">
    <property type="entry name" value="ICLR_ED"/>
    <property type="match status" value="1"/>
</dbReference>
<dbReference type="OrthoDB" id="9790046at2"/>
<dbReference type="GO" id="GO:0003700">
    <property type="term" value="F:DNA-binding transcription factor activity"/>
    <property type="evidence" value="ECO:0007669"/>
    <property type="project" value="TreeGrafter"/>
</dbReference>
<dbReference type="SUPFAM" id="SSF46785">
    <property type="entry name" value="Winged helix' DNA-binding domain"/>
    <property type="match status" value="1"/>
</dbReference>
<evidence type="ECO:0000256" key="2">
    <source>
        <dbReference type="ARBA" id="ARBA00023125"/>
    </source>
</evidence>
<dbReference type="InterPro" id="IPR050707">
    <property type="entry name" value="HTH_MetabolicPath_Reg"/>
</dbReference>
<dbReference type="PROSITE" id="PS51077">
    <property type="entry name" value="HTH_ICLR"/>
    <property type="match status" value="1"/>
</dbReference>
<dbReference type="KEGG" id="kma:B9H00_07875"/>
<reference evidence="4 5" key="1">
    <citation type="submission" date="2017-05" db="EMBL/GenBank/DDBJ databases">
        <authorList>
            <person name="Song R."/>
            <person name="Chenine A.L."/>
            <person name="Ruprecht R.M."/>
        </authorList>
    </citation>
    <scope>NUCLEOTIDE SEQUENCE [LARGE SCALE GENOMIC DNA]</scope>
    <source>
        <strain evidence="4">SW32</strain>
    </source>
</reference>
<organism evidence="4 5">
    <name type="scientific">Kushneria marisflavi</name>
    <dbReference type="NCBI Taxonomy" id="157779"/>
    <lineage>
        <taxon>Bacteria</taxon>
        <taxon>Pseudomonadati</taxon>
        <taxon>Pseudomonadota</taxon>
        <taxon>Gammaproteobacteria</taxon>
        <taxon>Oceanospirillales</taxon>
        <taxon>Halomonadaceae</taxon>
        <taxon>Kushneria</taxon>
    </lineage>
</organism>
<dbReference type="Pfam" id="PF01614">
    <property type="entry name" value="IclR_C"/>
    <property type="match status" value="1"/>
</dbReference>
<dbReference type="InterPro" id="IPR011991">
    <property type="entry name" value="ArsR-like_HTH"/>
</dbReference>
<dbReference type="InterPro" id="IPR029016">
    <property type="entry name" value="GAF-like_dom_sf"/>
</dbReference>
<accession>A0A240UPL7</accession>
<dbReference type="SMART" id="SM00346">
    <property type="entry name" value="HTH_ICLR"/>
    <property type="match status" value="1"/>
</dbReference>
<dbReference type="GO" id="GO:0045892">
    <property type="term" value="P:negative regulation of DNA-templated transcription"/>
    <property type="evidence" value="ECO:0007669"/>
    <property type="project" value="TreeGrafter"/>
</dbReference>
<dbReference type="InterPro" id="IPR036390">
    <property type="entry name" value="WH_DNA-bd_sf"/>
</dbReference>
<dbReference type="RefSeq" id="WP_086900197.1">
    <property type="nucleotide sequence ID" value="NZ_CP021358.1"/>
</dbReference>
<name>A0A240UPL7_9GAMM</name>
<evidence type="ECO:0000313" key="5">
    <source>
        <dbReference type="Proteomes" id="UP000194457"/>
    </source>
</evidence>
<evidence type="ECO:0000313" key="4">
    <source>
        <dbReference type="EMBL" id="ART62982.1"/>
    </source>
</evidence>
<dbReference type="Proteomes" id="UP000194457">
    <property type="component" value="Chromosome"/>
</dbReference>
<proteinExistence type="predicted"/>
<dbReference type="PANTHER" id="PTHR30136:SF35">
    <property type="entry name" value="HTH-TYPE TRANSCRIPTIONAL REGULATOR RV1719"/>
    <property type="match status" value="1"/>
</dbReference>
<gene>
    <name evidence="4" type="ORF">B9H00_07875</name>
</gene>
<dbReference type="SUPFAM" id="SSF55781">
    <property type="entry name" value="GAF domain-like"/>
    <property type="match status" value="1"/>
</dbReference>